<organism evidence="7 8">
    <name type="scientific">Sphingomonas swuensis</name>
    <dbReference type="NCBI Taxonomy" id="977800"/>
    <lineage>
        <taxon>Bacteria</taxon>
        <taxon>Pseudomonadati</taxon>
        <taxon>Pseudomonadota</taxon>
        <taxon>Alphaproteobacteria</taxon>
        <taxon>Sphingomonadales</taxon>
        <taxon>Sphingomonadaceae</taxon>
        <taxon>Sphingomonas</taxon>
    </lineage>
</organism>
<name>A0ABP7T8T8_9SPHN</name>
<keyword evidence="3 5" id="KW-1133">Transmembrane helix</keyword>
<evidence type="ECO:0000313" key="7">
    <source>
        <dbReference type="EMBL" id="GAA4022002.1"/>
    </source>
</evidence>
<dbReference type="InterPro" id="IPR013525">
    <property type="entry name" value="ABC2_TM"/>
</dbReference>
<dbReference type="Proteomes" id="UP001500235">
    <property type="component" value="Unassembled WGS sequence"/>
</dbReference>
<accession>A0ABP7T8T8</accession>
<evidence type="ECO:0000256" key="5">
    <source>
        <dbReference type="SAM" id="Phobius"/>
    </source>
</evidence>
<gene>
    <name evidence="7" type="ORF">GCM10022280_23280</name>
</gene>
<feature type="transmembrane region" description="Helical" evidence="5">
    <location>
        <begin position="357"/>
        <end position="380"/>
    </location>
</feature>
<evidence type="ECO:0000256" key="1">
    <source>
        <dbReference type="ARBA" id="ARBA00004141"/>
    </source>
</evidence>
<dbReference type="PANTHER" id="PTHR43471">
    <property type="entry name" value="ABC TRANSPORTER PERMEASE"/>
    <property type="match status" value="1"/>
</dbReference>
<protein>
    <recommendedName>
        <fullName evidence="6">ABC-2 type transporter transmembrane domain-containing protein</fullName>
    </recommendedName>
</protein>
<comment type="subcellular location">
    <subcellularLocation>
        <location evidence="1">Membrane</location>
        <topology evidence="1">Multi-pass membrane protein</topology>
    </subcellularLocation>
</comment>
<feature type="transmembrane region" description="Helical" evidence="5">
    <location>
        <begin position="263"/>
        <end position="284"/>
    </location>
</feature>
<evidence type="ECO:0000256" key="2">
    <source>
        <dbReference type="ARBA" id="ARBA00022692"/>
    </source>
</evidence>
<keyword evidence="8" id="KW-1185">Reference proteome</keyword>
<evidence type="ECO:0000256" key="4">
    <source>
        <dbReference type="ARBA" id="ARBA00023136"/>
    </source>
</evidence>
<feature type="transmembrane region" description="Helical" evidence="5">
    <location>
        <begin position="419"/>
        <end position="436"/>
    </location>
</feature>
<comment type="caution">
    <text evidence="7">The sequence shown here is derived from an EMBL/GenBank/DDBJ whole genome shotgun (WGS) entry which is preliminary data.</text>
</comment>
<keyword evidence="2 5" id="KW-0812">Transmembrane</keyword>
<dbReference type="Pfam" id="PF12698">
    <property type="entry name" value="ABC2_membrane_3"/>
    <property type="match status" value="1"/>
</dbReference>
<dbReference type="EMBL" id="BAABBQ010000001">
    <property type="protein sequence ID" value="GAA4022002.1"/>
    <property type="molecule type" value="Genomic_DNA"/>
</dbReference>
<evidence type="ECO:0000256" key="3">
    <source>
        <dbReference type="ARBA" id="ARBA00022989"/>
    </source>
</evidence>
<feature type="domain" description="ABC-2 type transporter transmembrane" evidence="6">
    <location>
        <begin position="20"/>
        <end position="464"/>
    </location>
</feature>
<dbReference type="PANTHER" id="PTHR43471:SF3">
    <property type="entry name" value="ABC TRANSPORTER PERMEASE PROTEIN NATB"/>
    <property type="match status" value="1"/>
</dbReference>
<reference evidence="8" key="1">
    <citation type="journal article" date="2019" name="Int. J. Syst. Evol. Microbiol.">
        <title>The Global Catalogue of Microorganisms (GCM) 10K type strain sequencing project: providing services to taxonomists for standard genome sequencing and annotation.</title>
        <authorList>
            <consortium name="The Broad Institute Genomics Platform"/>
            <consortium name="The Broad Institute Genome Sequencing Center for Infectious Disease"/>
            <person name="Wu L."/>
            <person name="Ma J."/>
        </authorList>
    </citation>
    <scope>NUCLEOTIDE SEQUENCE [LARGE SCALE GENOMIC DNA]</scope>
    <source>
        <strain evidence="8">JCM 17563</strain>
    </source>
</reference>
<evidence type="ECO:0000259" key="6">
    <source>
        <dbReference type="Pfam" id="PF12698"/>
    </source>
</evidence>
<dbReference type="RefSeq" id="WP_344707555.1">
    <property type="nucleotide sequence ID" value="NZ_BAABBQ010000001.1"/>
</dbReference>
<sequence>MNNILLVAIREYRQITRMRSFWLTLLILPLAFAIAPLAQRFMDKDEADRIMVLDQGDGSNAAAITARLDLEHQRRGLIELSRYVQRHKLATAPGALWSQHDRWFSDEEVTRFGAAGGVEAALRQITPLVPEGVPDFDEPEPYYELVPVPAELRQATPATIDARVEGLLRPDDKDARRLDYLLLVPADFARTGAVRMWTGGRPNTGFVTTVQEVLTRSLRQRLLTDRGVAPDVATAAATITPALSLVQPPPGGGAKEALLVRSILPLAASYLLMMALMLSGSWMLQGTIEERSNKLLETVLAAVSPEELMYGKLFGTVAVGLTMIAVWIGCGLVAAYATQGAIADMIRPALDPLTSPGTIAAMIFFFVVGYIAISVLFLAVGAISDSMNDAQGYLMPIILVILLPITILIQGILSGGQGVGITVLTWVPIWTPFAVLARLGMGIPAWEVIGSGLLLLAFVALELVLLGRLFRASLLAQGQKPSLAELVARMRRQEA</sequence>
<evidence type="ECO:0000313" key="8">
    <source>
        <dbReference type="Proteomes" id="UP001500235"/>
    </source>
</evidence>
<feature type="transmembrane region" description="Helical" evidence="5">
    <location>
        <begin position="313"/>
        <end position="337"/>
    </location>
</feature>
<feature type="transmembrane region" description="Helical" evidence="5">
    <location>
        <begin position="448"/>
        <end position="470"/>
    </location>
</feature>
<keyword evidence="4 5" id="KW-0472">Membrane</keyword>
<feature type="transmembrane region" description="Helical" evidence="5">
    <location>
        <begin position="392"/>
        <end position="413"/>
    </location>
</feature>
<proteinExistence type="predicted"/>